<name>A0ABS2EX95_9BACE</name>
<dbReference type="InterPro" id="IPR032675">
    <property type="entry name" value="LRR_dom_sf"/>
</dbReference>
<dbReference type="Proteomes" id="UP000703295">
    <property type="component" value="Unassembled WGS sequence"/>
</dbReference>
<evidence type="ECO:0000313" key="1">
    <source>
        <dbReference type="EMBL" id="MBM6759287.1"/>
    </source>
</evidence>
<dbReference type="RefSeq" id="WP_204476447.1">
    <property type="nucleotide sequence ID" value="NZ_JACJJW010000034.1"/>
</dbReference>
<sequence>MKTLLVSGYALLVWGMIPLVLSSTFTSCGKLEELLNGGEEEEEDYNYPDSNYEVITNDGAAPYFELETTSITLPAVRSEEGMQVKYQTNISNLHYILEKYKKYNEGELPATDGYPSFILEYPEGDFYAGDTPTVSYLTNYTAEKQTDNLLIYAYDNDSLLATIPIEQEVGPSVSVTKTETTTNSITLTLEGQHDATCYAALISQDTIPLSDILNGIRYGAPLAEDIYSLQDQPSITFSNLTEATKYYIYLQGGTDQKAMCGISLYTVTTSMRGIEDALIMEYKLSALNNNTVYLPFEGQVRGVIDWGDGTTETIGDQYVTSATLSHTYGEGISSTVSVTFKGTVEALSTSGYSAQVEVLKASLLGITQWGDPELQRINLQGAIALNYLATDTKGALANVTDFSNCFYGCTSLTSLPEGLFAKATSATNFNYAFGGCTGLTTLPSDLFAQNAEATLFTGTFYQCTSLETLPATLFAGAVKAAAFNKTFYECSSLTALPEGLFDHNANVSDISQAFSHCTKLKQIPVTLFDHMRMLQTTSEMFYNCASLTGESPYTVINGSKVHLYERQNYPSEFLKIDNHSNTYLNCTGLSDYGSIPEEWK</sequence>
<protein>
    <recommendedName>
        <fullName evidence="3">Leucine-rich repeat domain-containing protein</fullName>
    </recommendedName>
</protein>
<keyword evidence="2" id="KW-1185">Reference proteome</keyword>
<dbReference type="PANTHER" id="PTHR45661:SF3">
    <property type="entry name" value="IG-LIKE DOMAIN-CONTAINING PROTEIN"/>
    <property type="match status" value="1"/>
</dbReference>
<proteinExistence type="predicted"/>
<comment type="caution">
    <text evidence="1">The sequence shown here is derived from an EMBL/GenBank/DDBJ whole genome shotgun (WGS) entry which is preliminary data.</text>
</comment>
<dbReference type="InterPro" id="IPR053139">
    <property type="entry name" value="Surface_bspA-like"/>
</dbReference>
<dbReference type="Gene3D" id="3.80.10.10">
    <property type="entry name" value="Ribonuclease Inhibitor"/>
    <property type="match status" value="1"/>
</dbReference>
<dbReference type="SUPFAM" id="SSF52047">
    <property type="entry name" value="RNI-like"/>
    <property type="match status" value="1"/>
</dbReference>
<evidence type="ECO:0000313" key="2">
    <source>
        <dbReference type="Proteomes" id="UP000703295"/>
    </source>
</evidence>
<dbReference type="PROSITE" id="PS51257">
    <property type="entry name" value="PROKAR_LIPOPROTEIN"/>
    <property type="match status" value="1"/>
</dbReference>
<organism evidence="1 2">
    <name type="scientific">Bacteroides mediterraneensis</name>
    <dbReference type="NCBI Taxonomy" id="1841856"/>
    <lineage>
        <taxon>Bacteria</taxon>
        <taxon>Pseudomonadati</taxon>
        <taxon>Bacteroidota</taxon>
        <taxon>Bacteroidia</taxon>
        <taxon>Bacteroidales</taxon>
        <taxon>Bacteroidaceae</taxon>
        <taxon>Bacteroides</taxon>
    </lineage>
</organism>
<reference evidence="1 2" key="1">
    <citation type="journal article" date="2021" name="Sci. Rep.">
        <title>The distribution of antibiotic resistance genes in chicken gut microbiota commensals.</title>
        <authorList>
            <person name="Juricova H."/>
            <person name="Matiasovicova J."/>
            <person name="Kubasova T."/>
            <person name="Cejkova D."/>
            <person name="Rychlik I."/>
        </authorList>
    </citation>
    <scope>NUCLEOTIDE SEQUENCE [LARGE SCALE GENOMIC DNA]</scope>
    <source>
        <strain evidence="1 2">An801</strain>
    </source>
</reference>
<evidence type="ECO:0008006" key="3">
    <source>
        <dbReference type="Google" id="ProtNLM"/>
    </source>
</evidence>
<accession>A0ABS2EX95</accession>
<gene>
    <name evidence="1" type="ORF">H6A31_11465</name>
</gene>
<dbReference type="PANTHER" id="PTHR45661">
    <property type="entry name" value="SURFACE ANTIGEN"/>
    <property type="match status" value="1"/>
</dbReference>
<dbReference type="EMBL" id="JACJJW010000034">
    <property type="protein sequence ID" value="MBM6759287.1"/>
    <property type="molecule type" value="Genomic_DNA"/>
</dbReference>